<accession>A0A8J3FPQ1</accession>
<dbReference type="RefSeq" id="WP_189080998.1">
    <property type="nucleotide sequence ID" value="NZ_BMMX01000021.1"/>
</dbReference>
<feature type="transmembrane region" description="Helical" evidence="3">
    <location>
        <begin position="44"/>
        <end position="62"/>
    </location>
</feature>
<comment type="caution">
    <text evidence="4">The sequence shown here is derived from an EMBL/GenBank/DDBJ whole genome shotgun (WGS) entry which is preliminary data.</text>
</comment>
<evidence type="ECO:0000313" key="4">
    <source>
        <dbReference type="EMBL" id="GGL03173.1"/>
    </source>
</evidence>
<evidence type="ECO:0000256" key="3">
    <source>
        <dbReference type="SAM" id="Phobius"/>
    </source>
</evidence>
<feature type="coiled-coil region" evidence="1">
    <location>
        <begin position="71"/>
        <end position="98"/>
    </location>
</feature>
<feature type="compositionally biased region" description="Pro residues" evidence="2">
    <location>
        <begin position="192"/>
        <end position="203"/>
    </location>
</feature>
<keyword evidence="1" id="KW-0175">Coiled coil</keyword>
<protein>
    <submittedName>
        <fullName evidence="4">Uncharacterized protein</fullName>
    </submittedName>
</protein>
<sequence length="425" mass="43501">MPETEPDQGHSARLLRGLLWAGVGLAPIGAVVVLVGGSESAMRFAVLLVAVCVVLIGAAMLIRHDPVLLSIDVEDRVAERVEELRDELREDLAAELRSSGVQAAGPAGRPAVDAAAGRAIVDLGGQGGGRAVVRPPVEQGQSTGGRATVRSLGAGPHAADRGVTGSASVPPAPQQRGIASVGGPGRAAASAAPPPASAPPPPAASRASAAVRPGNLTPVFSDHRGSSAGQAAADRFDDGYGDARYAGVDDSAPGRSYGSRYGTPAGAQDGYEPVGAQDGYEPVGAQDGYEPAGAQDGYEPANSQDGYEPSESWYAEPEEAAERDYPGAAHLGAAERLPAYAGTSAHPRGRRSAAEDFGYGEARYGGDAGYGGDARYGGESSYGGESRHGAAEYTGRRHRRAADEEPDSYGGYGDYWTADAHRRPY</sequence>
<gene>
    <name evidence="4" type="ORF">GCM10012284_42260</name>
</gene>
<evidence type="ECO:0000313" key="5">
    <source>
        <dbReference type="Proteomes" id="UP000656042"/>
    </source>
</evidence>
<feature type="region of interest" description="Disordered" evidence="2">
    <location>
        <begin position="377"/>
        <end position="425"/>
    </location>
</feature>
<reference evidence="4" key="1">
    <citation type="journal article" date="2014" name="Int. J. Syst. Evol. Microbiol.">
        <title>Complete genome sequence of Corynebacterium casei LMG S-19264T (=DSM 44701T), isolated from a smear-ripened cheese.</title>
        <authorList>
            <consortium name="US DOE Joint Genome Institute (JGI-PGF)"/>
            <person name="Walter F."/>
            <person name="Albersmeier A."/>
            <person name="Kalinowski J."/>
            <person name="Ruckert C."/>
        </authorList>
    </citation>
    <scope>NUCLEOTIDE SEQUENCE</scope>
    <source>
        <strain evidence="4">CGMCC 4.7299</strain>
    </source>
</reference>
<dbReference type="EMBL" id="BMMX01000021">
    <property type="protein sequence ID" value="GGL03173.1"/>
    <property type="molecule type" value="Genomic_DNA"/>
</dbReference>
<keyword evidence="3" id="KW-0812">Transmembrane</keyword>
<keyword evidence="5" id="KW-1185">Reference proteome</keyword>
<evidence type="ECO:0000256" key="1">
    <source>
        <dbReference type="SAM" id="Coils"/>
    </source>
</evidence>
<keyword evidence="3" id="KW-0472">Membrane</keyword>
<reference evidence="4" key="2">
    <citation type="submission" date="2020-09" db="EMBL/GenBank/DDBJ databases">
        <authorList>
            <person name="Sun Q."/>
            <person name="Zhou Y."/>
        </authorList>
    </citation>
    <scope>NUCLEOTIDE SEQUENCE</scope>
    <source>
        <strain evidence="4">CGMCC 4.7299</strain>
    </source>
</reference>
<keyword evidence="3" id="KW-1133">Transmembrane helix</keyword>
<evidence type="ECO:0000256" key="2">
    <source>
        <dbReference type="SAM" id="MobiDB-lite"/>
    </source>
</evidence>
<organism evidence="4 5">
    <name type="scientific">Mangrovihabitans endophyticus</name>
    <dbReference type="NCBI Taxonomy" id="1751298"/>
    <lineage>
        <taxon>Bacteria</taxon>
        <taxon>Bacillati</taxon>
        <taxon>Actinomycetota</taxon>
        <taxon>Actinomycetes</taxon>
        <taxon>Micromonosporales</taxon>
        <taxon>Micromonosporaceae</taxon>
        <taxon>Mangrovihabitans</taxon>
    </lineage>
</organism>
<feature type="transmembrane region" description="Helical" evidence="3">
    <location>
        <begin position="18"/>
        <end position="37"/>
    </location>
</feature>
<proteinExistence type="predicted"/>
<dbReference type="Proteomes" id="UP000656042">
    <property type="component" value="Unassembled WGS sequence"/>
</dbReference>
<dbReference type="AlphaFoldDB" id="A0A8J3FPQ1"/>
<feature type="region of interest" description="Disordered" evidence="2">
    <location>
        <begin position="127"/>
        <end position="323"/>
    </location>
</feature>
<name>A0A8J3FPQ1_9ACTN</name>
<feature type="compositionally biased region" description="Low complexity" evidence="2">
    <location>
        <begin position="204"/>
        <end position="214"/>
    </location>
</feature>